<dbReference type="InterPro" id="IPR050415">
    <property type="entry name" value="MRET"/>
</dbReference>
<evidence type="ECO:0000256" key="3">
    <source>
        <dbReference type="ARBA" id="ARBA00023014"/>
    </source>
</evidence>
<dbReference type="Pfam" id="PF00175">
    <property type="entry name" value="NAD_binding_1"/>
    <property type="match status" value="1"/>
</dbReference>
<evidence type="ECO:0000256" key="4">
    <source>
        <dbReference type="SAM" id="MobiDB-lite"/>
    </source>
</evidence>
<dbReference type="PRINTS" id="PR00410">
    <property type="entry name" value="PHEHYDRXLASE"/>
</dbReference>
<keyword evidence="2" id="KW-0408">Iron</keyword>
<keyword evidence="3" id="KW-0411">Iron-sulfur</keyword>
<dbReference type="PATRIC" id="fig|1671680.3.peg.291"/>
<dbReference type="InterPro" id="IPR039261">
    <property type="entry name" value="FNR_nucleotide-bd"/>
</dbReference>
<feature type="compositionally biased region" description="Polar residues" evidence="4">
    <location>
        <begin position="247"/>
        <end position="256"/>
    </location>
</feature>
<keyword evidence="2" id="KW-0479">Metal-binding</keyword>
<dbReference type="GO" id="GO:0051537">
    <property type="term" value="F:2 iron, 2 sulfur cluster binding"/>
    <property type="evidence" value="ECO:0007669"/>
    <property type="project" value="UniProtKB-KW"/>
</dbReference>
<evidence type="ECO:0000259" key="5">
    <source>
        <dbReference type="PROSITE" id="PS51384"/>
    </source>
</evidence>
<feature type="domain" description="FAD-binding FR-type" evidence="5">
    <location>
        <begin position="1"/>
        <end position="102"/>
    </location>
</feature>
<evidence type="ECO:0000256" key="2">
    <source>
        <dbReference type="ARBA" id="ARBA00022714"/>
    </source>
</evidence>
<dbReference type="Gene3D" id="2.40.30.10">
    <property type="entry name" value="Translation factors"/>
    <property type="match status" value="1"/>
</dbReference>
<dbReference type="AlphaFoldDB" id="A0A166DA98"/>
<dbReference type="PANTHER" id="PTHR47354:SF5">
    <property type="entry name" value="PROTEIN RFBI"/>
    <property type="match status" value="1"/>
</dbReference>
<feature type="compositionally biased region" description="Low complexity" evidence="4">
    <location>
        <begin position="226"/>
        <end position="242"/>
    </location>
</feature>
<keyword evidence="2" id="KW-0001">2Fe-2S</keyword>
<keyword evidence="6" id="KW-0560">Oxidoreductase</keyword>
<dbReference type="EC" id="1.14.12.17" evidence="6"/>
<evidence type="ECO:0000256" key="1">
    <source>
        <dbReference type="ARBA" id="ARBA00001974"/>
    </source>
</evidence>
<comment type="caution">
    <text evidence="6">The sequence shown here is derived from an EMBL/GenBank/DDBJ whole genome shotgun (WGS) entry which is preliminary data.</text>
</comment>
<dbReference type="SUPFAM" id="SSF63380">
    <property type="entry name" value="Riboflavin synthase domain-like"/>
    <property type="match status" value="1"/>
</dbReference>
<dbReference type="PANTHER" id="PTHR47354">
    <property type="entry name" value="NADH OXIDOREDUCTASE HCR"/>
    <property type="match status" value="1"/>
</dbReference>
<proteinExistence type="predicted"/>
<accession>A0A166DA98</accession>
<dbReference type="PROSITE" id="PS51384">
    <property type="entry name" value="FAD_FR"/>
    <property type="match status" value="1"/>
</dbReference>
<comment type="cofactor">
    <cofactor evidence="1">
        <name>FAD</name>
        <dbReference type="ChEBI" id="CHEBI:57692"/>
    </cofactor>
</comment>
<reference evidence="6 7" key="1">
    <citation type="submission" date="2015-08" db="EMBL/GenBank/DDBJ databases">
        <title>Draft Genome Sequence of Rathayibacter sp. Strain VKM Ac-2596 Isolated from Leaf Gall Induced by Plant-Parasitic Nematodes.</title>
        <authorList>
            <person name="Vasilenko O.V."/>
            <person name="Starodumova I.P."/>
            <person name="Tarlachkov S.V."/>
            <person name="Dorofeeva L.V."/>
            <person name="Evtushenko L.I."/>
        </authorList>
    </citation>
    <scope>NUCLEOTIDE SEQUENCE [LARGE SCALE GENOMIC DNA]</scope>
    <source>
        <strain evidence="6 7">VKM Ac-2596</strain>
    </source>
</reference>
<feature type="region of interest" description="Disordered" evidence="4">
    <location>
        <begin position="226"/>
        <end position="286"/>
    </location>
</feature>
<gene>
    <name evidence="6" type="primary">hmp_2</name>
    <name evidence="6" type="ORF">ACH61_00277</name>
</gene>
<dbReference type="InterPro" id="IPR001709">
    <property type="entry name" value="Flavoprot_Pyr_Nucl_cyt_Rdtase"/>
</dbReference>
<dbReference type="SUPFAM" id="SSF52343">
    <property type="entry name" value="Ferredoxin reductase-like, C-terminal NADP-linked domain"/>
    <property type="match status" value="1"/>
</dbReference>
<dbReference type="InterPro" id="IPR008333">
    <property type="entry name" value="Cbr1-like_FAD-bd_dom"/>
</dbReference>
<organism evidence="6 7">
    <name type="scientific">Rathayibacter tanaceti</name>
    <dbReference type="NCBI Taxonomy" id="1671680"/>
    <lineage>
        <taxon>Bacteria</taxon>
        <taxon>Bacillati</taxon>
        <taxon>Actinomycetota</taxon>
        <taxon>Actinomycetes</taxon>
        <taxon>Micrococcales</taxon>
        <taxon>Microbacteriaceae</taxon>
        <taxon>Rathayibacter</taxon>
    </lineage>
</organism>
<evidence type="ECO:0000313" key="6">
    <source>
        <dbReference type="EMBL" id="KZX22647.1"/>
    </source>
</evidence>
<name>A0A166DA98_9MICO</name>
<dbReference type="Pfam" id="PF00970">
    <property type="entry name" value="FAD_binding_6"/>
    <property type="match status" value="1"/>
</dbReference>
<dbReference type="RefSeq" id="WP_330220114.1">
    <property type="nucleotide sequence ID" value="NZ_LIIN01000004.1"/>
</dbReference>
<dbReference type="PRINTS" id="PR00371">
    <property type="entry name" value="FPNCR"/>
</dbReference>
<keyword evidence="7" id="KW-1185">Reference proteome</keyword>
<evidence type="ECO:0000313" key="7">
    <source>
        <dbReference type="Proteomes" id="UP000076717"/>
    </source>
</evidence>
<protein>
    <submittedName>
        <fullName evidence="6">Flavohemoprotein</fullName>
        <ecNumber evidence="6">1.14.12.17</ecNumber>
    </submittedName>
</protein>
<dbReference type="EMBL" id="LIIN01000004">
    <property type="protein sequence ID" value="KZX22647.1"/>
    <property type="molecule type" value="Genomic_DNA"/>
</dbReference>
<sequence>MIWTEAVAESVTPLTPTARLLSLRVPGWPGHLAGQHLDVRLTAPDGYQASRSYSIGAPAEGERVELAIERLDDGEVSPYLVDALEPGDRLEVRGPVGGWFVWRPEQTEPVQLIAGGSGVVPLMAMAREHVRAGSAARMQLLYSVRSPAFVYYREELAALAERSAASGGVTVDRVFTRVAPTGGARPAGRVTPDLLAAAVLPASLEPTVYVCGPTSFVEAVAPPWSTRATPPSASARSASAEPDGTACGTQRGNGTTPRGCHTRRLAEGRITRRRRCGSRPRRAGRL</sequence>
<dbReference type="GO" id="GO:0008941">
    <property type="term" value="F:nitric oxide dioxygenase NAD(P)H activity"/>
    <property type="evidence" value="ECO:0007669"/>
    <property type="project" value="UniProtKB-EC"/>
</dbReference>
<feature type="compositionally biased region" description="Basic residues" evidence="4">
    <location>
        <begin position="271"/>
        <end position="286"/>
    </location>
</feature>
<dbReference type="InterPro" id="IPR017927">
    <property type="entry name" value="FAD-bd_FR_type"/>
</dbReference>
<dbReference type="Proteomes" id="UP000076717">
    <property type="component" value="Unassembled WGS sequence"/>
</dbReference>
<dbReference type="InterPro" id="IPR017938">
    <property type="entry name" value="Riboflavin_synthase-like_b-brl"/>
</dbReference>
<dbReference type="Gene3D" id="3.40.50.80">
    <property type="entry name" value="Nucleotide-binding domain of ferredoxin-NADP reductase (FNR) module"/>
    <property type="match status" value="1"/>
</dbReference>
<dbReference type="InterPro" id="IPR001433">
    <property type="entry name" value="OxRdtase_FAD/NAD-bd"/>
</dbReference>